<feature type="modified residue" description="4-aspartylphosphate" evidence="2">
    <location>
        <position position="57"/>
    </location>
</feature>
<dbReference type="InterPro" id="IPR050595">
    <property type="entry name" value="Bact_response_regulator"/>
</dbReference>
<dbReference type="Pfam" id="PF00072">
    <property type="entry name" value="Response_reg"/>
    <property type="match status" value="1"/>
</dbReference>
<dbReference type="Proteomes" id="UP000266183">
    <property type="component" value="Chromosome"/>
</dbReference>
<dbReference type="Gene3D" id="2.40.50.1020">
    <property type="entry name" value="LytTr DNA-binding domain"/>
    <property type="match status" value="1"/>
</dbReference>
<dbReference type="EMBL" id="CP032382">
    <property type="protein sequence ID" value="AYB34344.1"/>
    <property type="molecule type" value="Genomic_DNA"/>
</dbReference>
<evidence type="ECO:0000256" key="2">
    <source>
        <dbReference type="PROSITE-ProRule" id="PRU00169"/>
    </source>
</evidence>
<evidence type="ECO:0000256" key="1">
    <source>
        <dbReference type="ARBA" id="ARBA00022553"/>
    </source>
</evidence>
<keyword evidence="4" id="KW-0238">DNA-binding</keyword>
<reference evidence="5" key="1">
    <citation type="submission" date="2018-09" db="EMBL/GenBank/DDBJ databases">
        <title>Chryseolinea sp. KIS68-18 isolated from soil.</title>
        <authorList>
            <person name="Weon H.-Y."/>
            <person name="Kwon S.-W."/>
            <person name="Lee S.A."/>
        </authorList>
    </citation>
    <scope>NUCLEOTIDE SEQUENCE [LARGE SCALE GENOMIC DNA]</scope>
    <source>
        <strain evidence="5">KIS68-18</strain>
    </source>
</reference>
<feature type="domain" description="Response regulatory" evidence="3">
    <location>
        <begin position="6"/>
        <end position="116"/>
    </location>
</feature>
<accession>A0A385STU8</accession>
<protein>
    <submittedName>
        <fullName evidence="4">DNA-binding response regulator</fullName>
    </submittedName>
</protein>
<dbReference type="RefSeq" id="WP_119757590.1">
    <property type="nucleotide sequence ID" value="NZ_CP032382.1"/>
</dbReference>
<organism evidence="4 5">
    <name type="scientific">Chryseolinea soli</name>
    <dbReference type="NCBI Taxonomy" id="2321403"/>
    <lineage>
        <taxon>Bacteria</taxon>
        <taxon>Pseudomonadati</taxon>
        <taxon>Bacteroidota</taxon>
        <taxon>Cytophagia</taxon>
        <taxon>Cytophagales</taxon>
        <taxon>Fulvivirgaceae</taxon>
        <taxon>Chryseolinea</taxon>
    </lineage>
</organism>
<dbReference type="PANTHER" id="PTHR44591">
    <property type="entry name" value="STRESS RESPONSE REGULATOR PROTEIN 1"/>
    <property type="match status" value="1"/>
</dbReference>
<gene>
    <name evidence="4" type="ORF">D4L85_28870</name>
</gene>
<dbReference type="AlphaFoldDB" id="A0A385STU8"/>
<dbReference type="SUPFAM" id="SSF52172">
    <property type="entry name" value="CheY-like"/>
    <property type="match status" value="1"/>
</dbReference>
<evidence type="ECO:0000313" key="4">
    <source>
        <dbReference type="EMBL" id="AYB34344.1"/>
    </source>
</evidence>
<dbReference type="KEGG" id="chk:D4L85_28870"/>
<sequence length="239" mass="27018">MNTKLRCLLLDDELPGLTYLKLLCEQLPELDVVRAYNNPEIFLKELPTLAFDLCILDIEMPGTNGLQIAAQLKGKPVIFTTAYTEFAADAFDLDAVDYVRKPITKERLQQAVQKVGQRINKTEPSKNFVQLNTDKGKTLLFFDTIGYVSASETDSRDKFVQLTDGHTLTLKNISFEKLEGLLPPADFCRINKKQMIALKSVQYFSHDQITTTFADAAGKSIALTLNEIYRTDFLRKVKL</sequence>
<dbReference type="GO" id="GO:0000160">
    <property type="term" value="P:phosphorelay signal transduction system"/>
    <property type="evidence" value="ECO:0007669"/>
    <property type="project" value="InterPro"/>
</dbReference>
<keyword evidence="5" id="KW-1185">Reference proteome</keyword>
<evidence type="ECO:0000313" key="5">
    <source>
        <dbReference type="Proteomes" id="UP000266183"/>
    </source>
</evidence>
<dbReference type="PROSITE" id="PS50110">
    <property type="entry name" value="RESPONSE_REGULATORY"/>
    <property type="match status" value="1"/>
</dbReference>
<dbReference type="SMART" id="SM00850">
    <property type="entry name" value="LytTR"/>
    <property type="match status" value="1"/>
</dbReference>
<proteinExistence type="predicted"/>
<dbReference type="SMART" id="SM00448">
    <property type="entry name" value="REC"/>
    <property type="match status" value="1"/>
</dbReference>
<name>A0A385STU8_9BACT</name>
<dbReference type="Gene3D" id="3.40.50.2300">
    <property type="match status" value="1"/>
</dbReference>
<dbReference type="InterPro" id="IPR001789">
    <property type="entry name" value="Sig_transdc_resp-reg_receiver"/>
</dbReference>
<dbReference type="InterPro" id="IPR011006">
    <property type="entry name" value="CheY-like_superfamily"/>
</dbReference>
<dbReference type="PANTHER" id="PTHR44591:SF3">
    <property type="entry name" value="RESPONSE REGULATORY DOMAIN-CONTAINING PROTEIN"/>
    <property type="match status" value="1"/>
</dbReference>
<dbReference type="GO" id="GO:0003677">
    <property type="term" value="F:DNA binding"/>
    <property type="evidence" value="ECO:0007669"/>
    <property type="project" value="UniProtKB-KW"/>
</dbReference>
<keyword evidence="1 2" id="KW-0597">Phosphoprotein</keyword>
<dbReference type="InterPro" id="IPR007492">
    <property type="entry name" value="LytTR_DNA-bd_dom"/>
</dbReference>
<evidence type="ECO:0000259" key="3">
    <source>
        <dbReference type="PROSITE" id="PS50110"/>
    </source>
</evidence>
<dbReference type="OrthoDB" id="9787344at2"/>